<feature type="transmembrane region" description="Helical" evidence="1">
    <location>
        <begin position="227"/>
        <end position="245"/>
    </location>
</feature>
<feature type="transmembrane region" description="Helical" evidence="1">
    <location>
        <begin position="188"/>
        <end position="215"/>
    </location>
</feature>
<dbReference type="Proteomes" id="UP000249542">
    <property type="component" value="Unassembled WGS sequence"/>
</dbReference>
<keyword evidence="3" id="KW-1185">Reference proteome</keyword>
<keyword evidence="1" id="KW-0812">Transmembrane</keyword>
<dbReference type="EMBL" id="QKYV01000001">
    <property type="protein sequence ID" value="PZW44216.1"/>
    <property type="molecule type" value="Genomic_DNA"/>
</dbReference>
<name>A0A2W7IBC9_9FLAO</name>
<reference evidence="2 3" key="1">
    <citation type="submission" date="2018-06" db="EMBL/GenBank/DDBJ databases">
        <title>Genomic Encyclopedia of Archaeal and Bacterial Type Strains, Phase II (KMG-II): from individual species to whole genera.</title>
        <authorList>
            <person name="Goeker M."/>
        </authorList>
    </citation>
    <scope>NUCLEOTIDE SEQUENCE [LARGE SCALE GENOMIC DNA]</scope>
    <source>
        <strain evidence="2 3">DSM 15361</strain>
    </source>
</reference>
<keyword evidence="1" id="KW-1133">Transmembrane helix</keyword>
<feature type="transmembrane region" description="Helical" evidence="1">
    <location>
        <begin position="340"/>
        <end position="366"/>
    </location>
</feature>
<protein>
    <recommendedName>
        <fullName evidence="4">O-antigen ligase-like membrane protein</fullName>
    </recommendedName>
</protein>
<dbReference type="AlphaFoldDB" id="A0A2W7IBC9"/>
<evidence type="ECO:0000256" key="1">
    <source>
        <dbReference type="SAM" id="Phobius"/>
    </source>
</evidence>
<organism evidence="2 3">
    <name type="scientific">Mesonia algae</name>
    <dbReference type="NCBI Taxonomy" id="213248"/>
    <lineage>
        <taxon>Bacteria</taxon>
        <taxon>Pseudomonadati</taxon>
        <taxon>Bacteroidota</taxon>
        <taxon>Flavobacteriia</taxon>
        <taxon>Flavobacteriales</taxon>
        <taxon>Flavobacteriaceae</taxon>
        <taxon>Mesonia</taxon>
    </lineage>
</organism>
<feature type="transmembrane region" description="Helical" evidence="1">
    <location>
        <begin position="307"/>
        <end position="328"/>
    </location>
</feature>
<evidence type="ECO:0000313" key="2">
    <source>
        <dbReference type="EMBL" id="PZW44216.1"/>
    </source>
</evidence>
<feature type="transmembrane region" description="Helical" evidence="1">
    <location>
        <begin position="87"/>
        <end position="109"/>
    </location>
</feature>
<proteinExistence type="predicted"/>
<gene>
    <name evidence="2" type="ORF">LX95_00550</name>
</gene>
<feature type="transmembrane region" description="Helical" evidence="1">
    <location>
        <begin position="156"/>
        <end position="176"/>
    </location>
</feature>
<feature type="transmembrane region" description="Helical" evidence="1">
    <location>
        <begin position="65"/>
        <end position="81"/>
    </location>
</feature>
<evidence type="ECO:0008006" key="4">
    <source>
        <dbReference type="Google" id="ProtNLM"/>
    </source>
</evidence>
<feature type="transmembrane region" description="Helical" evidence="1">
    <location>
        <begin position="121"/>
        <end position="144"/>
    </location>
</feature>
<sequence>MNWLSKIEKSHLIFLFLLIFFGIEALNKVQDYYFGLHFEIQKYLKGLCLVGILLYFLFKDRIKLFALTVFIILFCLGQYFLSESFTLPAVIGFLKYFFFLSLILFFAEINSTKGKIKVFKLFEIILWVNNAIILISALFGLEIFESYPGDRWGYNGLFMASSNSTYFYIIAILYFVIYNSKTYYKNALFWFTVLASLLIGTKSIYLAIILIGLVLTIRLVKKLKLKVIIASFFLLFSAALGYIFFSTDLFSEIIKQEGWLTAILSYRDQLFIKDTIPYIQEHWETIHYFIGGLSNPYVRPQLELIDLWLYFGFLGMILYLFVFAKSYFNFSLAVYSKCLLAILFIVPFITGNFFYNASVPIYLVVLKLAIIKSQEKLSNGVEYS</sequence>
<evidence type="ECO:0000313" key="3">
    <source>
        <dbReference type="Proteomes" id="UP000249542"/>
    </source>
</evidence>
<keyword evidence="1" id="KW-0472">Membrane</keyword>
<comment type="caution">
    <text evidence="2">The sequence shown here is derived from an EMBL/GenBank/DDBJ whole genome shotgun (WGS) entry which is preliminary data.</text>
</comment>
<feature type="transmembrane region" description="Helical" evidence="1">
    <location>
        <begin position="43"/>
        <end position="58"/>
    </location>
</feature>
<accession>A0A2W7IBC9</accession>